<evidence type="ECO:0000256" key="2">
    <source>
        <dbReference type="ARBA" id="ARBA00022741"/>
    </source>
</evidence>
<name>A0A550CS17_9AGAR</name>
<feature type="binding site" evidence="5">
    <location>
        <position position="102"/>
    </location>
    <ligand>
        <name>ATP</name>
        <dbReference type="ChEBI" id="CHEBI:30616"/>
    </ligand>
</feature>
<dbReference type="OrthoDB" id="28737at2759"/>
<dbReference type="AlphaFoldDB" id="A0A550CS17"/>
<dbReference type="FunFam" id="3.30.565.10:FF:000005">
    <property type="entry name" value="Heat shock protein 90"/>
    <property type="match status" value="1"/>
</dbReference>
<protein>
    <submittedName>
        <fullName evidence="8">Hsp90 protein-domain-containing protein</fullName>
    </submittedName>
</protein>
<evidence type="ECO:0000313" key="9">
    <source>
        <dbReference type="Proteomes" id="UP000320762"/>
    </source>
</evidence>
<dbReference type="Pfam" id="PF00183">
    <property type="entry name" value="HSP90"/>
    <property type="match status" value="1"/>
</dbReference>
<keyword evidence="7" id="KW-0732">Signal</keyword>
<dbReference type="Gene3D" id="3.30.230.80">
    <property type="match status" value="1"/>
</dbReference>
<feature type="binding site" evidence="5">
    <location>
        <position position="204"/>
    </location>
    <ligand>
        <name>ATP</name>
        <dbReference type="ChEBI" id="CHEBI:30616"/>
    </ligand>
</feature>
<dbReference type="NCBIfam" id="NF003555">
    <property type="entry name" value="PRK05218.1"/>
    <property type="match status" value="1"/>
</dbReference>
<keyword evidence="9" id="KW-1185">Reference proteome</keyword>
<proteinExistence type="inferred from homology"/>
<evidence type="ECO:0000256" key="3">
    <source>
        <dbReference type="ARBA" id="ARBA00022840"/>
    </source>
</evidence>
<feature type="binding site" evidence="5">
    <location>
        <position position="57"/>
    </location>
    <ligand>
        <name>ATP</name>
        <dbReference type="ChEBI" id="CHEBI:30616"/>
    </ligand>
</feature>
<feature type="binding site" evidence="5">
    <location>
        <position position="121"/>
    </location>
    <ligand>
        <name>ATP</name>
        <dbReference type="ChEBI" id="CHEBI:30616"/>
    </ligand>
</feature>
<keyword evidence="4" id="KW-0143">Chaperone</keyword>
<dbReference type="Pfam" id="PF13589">
    <property type="entry name" value="HATPase_c_3"/>
    <property type="match status" value="1"/>
</dbReference>
<gene>
    <name evidence="8" type="ORF">BD626DRAFT_479186</name>
</gene>
<dbReference type="Gene3D" id="3.30.565.10">
    <property type="entry name" value="Histidine kinase-like ATPase, C-terminal domain"/>
    <property type="match status" value="1"/>
</dbReference>
<dbReference type="InterPro" id="IPR036890">
    <property type="entry name" value="HATPase_C_sf"/>
</dbReference>
<accession>A0A550CS17</accession>
<evidence type="ECO:0000256" key="1">
    <source>
        <dbReference type="ARBA" id="ARBA00008239"/>
    </source>
</evidence>
<evidence type="ECO:0000256" key="5">
    <source>
        <dbReference type="PIRSR" id="PIRSR002583-1"/>
    </source>
</evidence>
<dbReference type="PIRSF" id="PIRSF002583">
    <property type="entry name" value="Hsp90"/>
    <property type="match status" value="1"/>
</dbReference>
<dbReference type="PRINTS" id="PR00775">
    <property type="entry name" value="HEATSHOCK90"/>
</dbReference>
<dbReference type="GO" id="GO:0005524">
    <property type="term" value="F:ATP binding"/>
    <property type="evidence" value="ECO:0007669"/>
    <property type="project" value="UniProtKB-KW"/>
</dbReference>
<dbReference type="PANTHER" id="PTHR11528">
    <property type="entry name" value="HEAT SHOCK PROTEIN 90 FAMILY MEMBER"/>
    <property type="match status" value="1"/>
</dbReference>
<sequence>MRIIPFLVSVTAVVSGVWAQADTDLPKETHNYQSDVARMRKIVINSLYSHNEIFLRELISNANDAIEKLRLTALTDKDLQAVEPLNITIVPDIAKKTLTITDTGIGMTADELRANLGTLAKSGTSEFVAKAESTDTSGQGNLIGAFGLGFYSSFLVADKVIVASRPPPSKKNPHPEQYIFSSAADDSSFEIYTDPRKSTLAHGTEITLHMKEDALEYLDYDKIVSLVQKHSSYSSSFPIYLHRVRVEEMPVEDEEPALKDQTSPEDDDEAVLEDADEVEDKTPETKMVSVEEWVHLNSQQPLWQRDPKDITDEEYKTFYSAFFKDSEEPMAWDHFSGEAGASVAFKAIVYLPSKIPEEYWQQPLEFRGKDTKLLVKRTFITSDFGDYALPKWASWVKVVVDADDLPLNVSRETLQHSRFLRQLQSIILKHLIGLFAKRAAIEDHESEEFRKFYDVYGSVLKLGAVEDAKNREKLGALIRFTTNQREYVSLDDYAENKRQGQKQIFYLAEMGRRTEDLAKSVFVEKLHARGYEVLLMNEPLDEILVQNMRTYNKLRFQDVAKTGLKFGDEETEEEEKAQLQEMKERFKPLTDYLRREAREAVRDVVISNRLVTSPCAVVADSFGYTANIQRLMSAQSSNSKDKDPMLELALKAKTLEINPRSPLIEGLLRRVEALGDDPDADDEEELQEVASILIDGALVRSGFDVPDSNMFFSRVDRVLRRSLGVSETAPTDDSVRTAPPVDPELPADEEPEFDMSMFGTPKMFGEGGDVEDGPGIVLPDEMKDKVRIEMEEIDEEGNPVVKAEHDEL</sequence>
<feature type="region of interest" description="Disordered" evidence="6">
    <location>
        <begin position="251"/>
        <end position="284"/>
    </location>
</feature>
<evidence type="ECO:0000313" key="8">
    <source>
        <dbReference type="EMBL" id="TRM67574.1"/>
    </source>
</evidence>
<keyword evidence="2 5" id="KW-0547">Nucleotide-binding</keyword>
<feature type="region of interest" description="Disordered" evidence="6">
    <location>
        <begin position="726"/>
        <end position="747"/>
    </location>
</feature>
<dbReference type="InterPro" id="IPR037196">
    <property type="entry name" value="HSP90_C"/>
</dbReference>
<dbReference type="GO" id="GO:0016887">
    <property type="term" value="F:ATP hydrolysis activity"/>
    <property type="evidence" value="ECO:0007669"/>
    <property type="project" value="InterPro"/>
</dbReference>
<dbReference type="SUPFAM" id="SSF110942">
    <property type="entry name" value="HSP90 C-terminal domain"/>
    <property type="match status" value="1"/>
</dbReference>
<feature type="binding site" evidence="5">
    <location>
        <position position="61"/>
    </location>
    <ligand>
        <name>ATP</name>
        <dbReference type="ChEBI" id="CHEBI:30616"/>
    </ligand>
</feature>
<organism evidence="8 9">
    <name type="scientific">Schizophyllum amplum</name>
    <dbReference type="NCBI Taxonomy" id="97359"/>
    <lineage>
        <taxon>Eukaryota</taxon>
        <taxon>Fungi</taxon>
        <taxon>Dikarya</taxon>
        <taxon>Basidiomycota</taxon>
        <taxon>Agaricomycotina</taxon>
        <taxon>Agaricomycetes</taxon>
        <taxon>Agaricomycetidae</taxon>
        <taxon>Agaricales</taxon>
        <taxon>Schizophyllaceae</taxon>
        <taxon>Schizophyllum</taxon>
    </lineage>
</organism>
<feature type="binding site" evidence="5">
    <location>
        <position position="115"/>
    </location>
    <ligand>
        <name>ATP</name>
        <dbReference type="ChEBI" id="CHEBI:30616"/>
    </ligand>
</feature>
<dbReference type="GO" id="GO:0051082">
    <property type="term" value="F:unfolded protein binding"/>
    <property type="evidence" value="ECO:0007669"/>
    <property type="project" value="InterPro"/>
</dbReference>
<dbReference type="EMBL" id="VDMD01000002">
    <property type="protein sequence ID" value="TRM67574.1"/>
    <property type="molecule type" value="Genomic_DNA"/>
</dbReference>
<dbReference type="Proteomes" id="UP000320762">
    <property type="component" value="Unassembled WGS sequence"/>
</dbReference>
<dbReference type="CDD" id="cd16927">
    <property type="entry name" value="HATPase_Hsp90-like"/>
    <property type="match status" value="1"/>
</dbReference>
<reference evidence="8 9" key="1">
    <citation type="journal article" date="2019" name="New Phytol.">
        <title>Comparative genomics reveals unique wood-decay strategies and fruiting body development in the Schizophyllaceae.</title>
        <authorList>
            <person name="Almasi E."/>
            <person name="Sahu N."/>
            <person name="Krizsan K."/>
            <person name="Balint B."/>
            <person name="Kovacs G.M."/>
            <person name="Kiss B."/>
            <person name="Cseklye J."/>
            <person name="Drula E."/>
            <person name="Henrissat B."/>
            <person name="Nagy I."/>
            <person name="Chovatia M."/>
            <person name="Adam C."/>
            <person name="LaButti K."/>
            <person name="Lipzen A."/>
            <person name="Riley R."/>
            <person name="Grigoriev I.V."/>
            <person name="Nagy L.G."/>
        </authorList>
    </citation>
    <scope>NUCLEOTIDE SEQUENCE [LARGE SCALE GENOMIC DNA]</scope>
    <source>
        <strain evidence="8 9">NL-1724</strain>
    </source>
</reference>
<dbReference type="InterPro" id="IPR020575">
    <property type="entry name" value="Hsp90_N"/>
</dbReference>
<dbReference type="Gene3D" id="1.20.120.790">
    <property type="entry name" value="Heat shock protein 90, C-terminal domain"/>
    <property type="match status" value="1"/>
</dbReference>
<dbReference type="GO" id="GO:0140662">
    <property type="term" value="F:ATP-dependent protein folding chaperone"/>
    <property type="evidence" value="ECO:0007669"/>
    <property type="project" value="InterPro"/>
</dbReference>
<evidence type="ECO:0000256" key="4">
    <source>
        <dbReference type="ARBA" id="ARBA00023186"/>
    </source>
</evidence>
<dbReference type="SUPFAM" id="SSF54211">
    <property type="entry name" value="Ribosomal protein S5 domain 2-like"/>
    <property type="match status" value="1"/>
</dbReference>
<evidence type="ECO:0000256" key="6">
    <source>
        <dbReference type="SAM" id="MobiDB-lite"/>
    </source>
</evidence>
<feature type="binding site" evidence="5">
    <location>
        <position position="107"/>
    </location>
    <ligand>
        <name>ATP</name>
        <dbReference type="ChEBI" id="CHEBI:30616"/>
    </ligand>
</feature>
<comment type="caution">
    <text evidence="8">The sequence shown here is derived from an EMBL/GenBank/DDBJ whole genome shotgun (WGS) entry which is preliminary data.</text>
</comment>
<dbReference type="InterPro" id="IPR020568">
    <property type="entry name" value="Ribosomal_Su5_D2-typ_SF"/>
</dbReference>
<dbReference type="STRING" id="97359.A0A550CS17"/>
<dbReference type="SUPFAM" id="SSF55874">
    <property type="entry name" value="ATPase domain of HSP90 chaperone/DNA topoisomerase II/histidine kinase"/>
    <property type="match status" value="1"/>
</dbReference>
<feature type="chain" id="PRO_5021809104" evidence="7">
    <location>
        <begin position="20"/>
        <end position="808"/>
    </location>
</feature>
<dbReference type="HAMAP" id="MF_00505">
    <property type="entry name" value="HSP90"/>
    <property type="match status" value="1"/>
</dbReference>
<feature type="signal peptide" evidence="7">
    <location>
        <begin position="1"/>
        <end position="19"/>
    </location>
</feature>
<dbReference type="Gene3D" id="3.40.50.11260">
    <property type="match status" value="1"/>
</dbReference>
<feature type="compositionally biased region" description="Acidic residues" evidence="6">
    <location>
        <begin position="263"/>
        <end position="279"/>
    </location>
</feature>
<comment type="similarity">
    <text evidence="1">Belongs to the heat shock protein 90 family.</text>
</comment>
<evidence type="ECO:0000256" key="7">
    <source>
        <dbReference type="SAM" id="SignalP"/>
    </source>
</evidence>
<feature type="binding site" evidence="5">
    <location>
        <position position="411"/>
    </location>
    <ligand>
        <name>ATP</name>
        <dbReference type="ChEBI" id="CHEBI:30616"/>
    </ligand>
</feature>
<keyword evidence="3 5" id="KW-0067">ATP-binding</keyword>
<dbReference type="InterPro" id="IPR001404">
    <property type="entry name" value="Hsp90_fam"/>
</dbReference>
<feature type="binding site" evidence="5">
    <location>
        <begin position="122"/>
        <end position="123"/>
    </location>
    <ligand>
        <name>ATP</name>
        <dbReference type="ChEBI" id="CHEBI:30616"/>
    </ligand>
</feature>